<evidence type="ECO:0000313" key="3">
    <source>
        <dbReference type="Proteomes" id="UP000199564"/>
    </source>
</evidence>
<protein>
    <submittedName>
        <fullName evidence="2">Uncharacterized protein</fullName>
    </submittedName>
</protein>
<dbReference type="Proteomes" id="UP000199564">
    <property type="component" value="Unassembled WGS sequence"/>
</dbReference>
<keyword evidence="3" id="KW-1185">Reference proteome</keyword>
<name>A0A1I5FWR2_9BACT</name>
<feature type="signal peptide" evidence="1">
    <location>
        <begin position="1"/>
        <end position="26"/>
    </location>
</feature>
<reference evidence="3" key="1">
    <citation type="submission" date="2016-10" db="EMBL/GenBank/DDBJ databases">
        <authorList>
            <person name="Varghese N."/>
            <person name="Submissions S."/>
        </authorList>
    </citation>
    <scope>NUCLEOTIDE SEQUENCE [LARGE SCALE GENOMIC DNA]</scope>
    <source>
        <strain evidence="3">DSM 15282</strain>
    </source>
</reference>
<dbReference type="STRING" id="226506.SAMN04488519_10588"/>
<dbReference type="PROSITE" id="PS51257">
    <property type="entry name" value="PROKAR_LIPOPROTEIN"/>
    <property type="match status" value="1"/>
</dbReference>
<organism evidence="2 3">
    <name type="scientific">Algoriphagus ornithinivorans</name>
    <dbReference type="NCBI Taxonomy" id="226506"/>
    <lineage>
        <taxon>Bacteria</taxon>
        <taxon>Pseudomonadati</taxon>
        <taxon>Bacteroidota</taxon>
        <taxon>Cytophagia</taxon>
        <taxon>Cytophagales</taxon>
        <taxon>Cyclobacteriaceae</taxon>
        <taxon>Algoriphagus</taxon>
    </lineage>
</organism>
<evidence type="ECO:0000313" key="2">
    <source>
        <dbReference type="EMBL" id="SFO28214.1"/>
    </source>
</evidence>
<dbReference type="EMBL" id="FOVW01000005">
    <property type="protein sequence ID" value="SFO28214.1"/>
    <property type="molecule type" value="Genomic_DNA"/>
</dbReference>
<keyword evidence="1" id="KW-0732">Signal</keyword>
<evidence type="ECO:0000256" key="1">
    <source>
        <dbReference type="SAM" id="SignalP"/>
    </source>
</evidence>
<sequence length="337" mass="35388">MKKTFTSSFLGLVISGLLLASCSQLATYENEDLMLEQTSADKAGFKLSPFGSNGYENARAYASTDCINFCIDPTNPEYSVQTSTISNNSGPQTRVFSYSVYNTLSGFVLAWNYSASNNAGRKLKISLSGAGFATPKTYTTPLVQTSGNGTNTFSFDASWGSCGIVNISAEILDEFNVLVSGPVSTNYNLIGECGGCDIDNNEFSGIAISCAQDGREAVYTFGSEDGVDYFKMQGGLTNFTGGNASVYINGDLVDFNTTSVDGWATGTVGGFTVGQRNPGGSSNRNIRVEGGLGSCEEVEVKIVWNSSNSGGTITGGWTVKDEVGEDLAPPVAGLTCS</sequence>
<feature type="chain" id="PRO_5011670802" evidence="1">
    <location>
        <begin position="27"/>
        <end position="337"/>
    </location>
</feature>
<gene>
    <name evidence="2" type="ORF">SAMN04488519_10588</name>
</gene>
<dbReference type="AlphaFoldDB" id="A0A1I5FWR2"/>
<accession>A0A1I5FWR2</accession>
<proteinExistence type="predicted"/>